<comment type="caution">
    <text evidence="3">The sequence shown here is derived from an EMBL/GenBank/DDBJ whole genome shotgun (WGS) entry which is preliminary data.</text>
</comment>
<dbReference type="Proteomes" id="UP000442990">
    <property type="component" value="Unassembled WGS sequence"/>
</dbReference>
<dbReference type="InterPro" id="IPR000120">
    <property type="entry name" value="Amidase"/>
</dbReference>
<accession>A0A7J5D8H3</accession>
<comment type="similarity">
    <text evidence="1">Belongs to the amidase family.</text>
</comment>
<feature type="domain" description="Amidase" evidence="2">
    <location>
        <begin position="92"/>
        <end position="219"/>
    </location>
</feature>
<dbReference type="InterPro" id="IPR023631">
    <property type="entry name" value="Amidase_dom"/>
</dbReference>
<dbReference type="Gene3D" id="3.90.1300.10">
    <property type="entry name" value="Amidase signature (AS) domain"/>
    <property type="match status" value="2"/>
</dbReference>
<dbReference type="Pfam" id="PF01425">
    <property type="entry name" value="Amidase"/>
    <property type="match status" value="2"/>
</dbReference>
<proteinExistence type="inferred from homology"/>
<gene>
    <name evidence="3" type="ORF">F8144_29875</name>
</gene>
<dbReference type="InterPro" id="IPR036928">
    <property type="entry name" value="AS_sf"/>
</dbReference>
<keyword evidence="4" id="KW-1185">Reference proteome</keyword>
<evidence type="ECO:0000256" key="1">
    <source>
        <dbReference type="ARBA" id="ARBA00009199"/>
    </source>
</evidence>
<dbReference type="PANTHER" id="PTHR11895:SF7">
    <property type="entry name" value="GLUTAMYL-TRNA(GLN) AMIDOTRANSFERASE SUBUNIT A, MITOCHONDRIAL"/>
    <property type="match status" value="1"/>
</dbReference>
<protein>
    <submittedName>
        <fullName evidence="3">Amidase</fullName>
    </submittedName>
</protein>
<dbReference type="GO" id="GO:0003824">
    <property type="term" value="F:catalytic activity"/>
    <property type="evidence" value="ECO:0007669"/>
    <property type="project" value="InterPro"/>
</dbReference>
<reference evidence="3 4" key="1">
    <citation type="submission" date="2019-09" db="EMBL/GenBank/DDBJ databases">
        <title>Isolation and identification of active actinomycetes.</title>
        <authorList>
            <person name="Yu Z."/>
            <person name="Han C."/>
            <person name="Yu B."/>
        </authorList>
    </citation>
    <scope>NUCLEOTIDE SEQUENCE [LARGE SCALE GENOMIC DNA]</scope>
    <source>
        <strain evidence="3 4">NEAU-H2</strain>
    </source>
</reference>
<evidence type="ECO:0000259" key="2">
    <source>
        <dbReference type="Pfam" id="PF01425"/>
    </source>
</evidence>
<name>A0A7J5D8H3_9ACTN</name>
<dbReference type="SUPFAM" id="SSF75304">
    <property type="entry name" value="Amidase signature (AS) enzymes"/>
    <property type="match status" value="1"/>
</dbReference>
<feature type="domain" description="Amidase" evidence="2">
    <location>
        <begin position="292"/>
        <end position="376"/>
    </location>
</feature>
<dbReference type="EMBL" id="WBKG01000030">
    <property type="protein sequence ID" value="KAB1982823.1"/>
    <property type="molecule type" value="Genomic_DNA"/>
</dbReference>
<dbReference type="PANTHER" id="PTHR11895">
    <property type="entry name" value="TRANSAMIDASE"/>
    <property type="match status" value="1"/>
</dbReference>
<organism evidence="3 4">
    <name type="scientific">Streptomyces triticiradicis</name>
    <dbReference type="NCBI Taxonomy" id="2651189"/>
    <lineage>
        <taxon>Bacteria</taxon>
        <taxon>Bacillati</taxon>
        <taxon>Actinomycetota</taxon>
        <taxon>Actinomycetes</taxon>
        <taxon>Kitasatosporales</taxon>
        <taxon>Streptomycetaceae</taxon>
        <taxon>Streptomyces</taxon>
    </lineage>
</organism>
<evidence type="ECO:0000313" key="3">
    <source>
        <dbReference type="EMBL" id="KAB1982823.1"/>
    </source>
</evidence>
<dbReference type="RefSeq" id="WP_151472585.1">
    <property type="nucleotide sequence ID" value="NZ_WBKG01000030.1"/>
</dbReference>
<dbReference type="AlphaFoldDB" id="A0A7J5D8H3"/>
<evidence type="ECO:0000313" key="4">
    <source>
        <dbReference type="Proteomes" id="UP000442990"/>
    </source>
</evidence>
<sequence length="405" mass="41684">MTTRSFDDYSTLAARQIAAQVLAGERSAHEMAQAALEAVARLDGTVRAFTELWPRHAAACATQVDRRVRAGERLPLAGVPLAVKATEGLNAYQTVRLVAAGCIPIGATATPGRGTSWQTWGDTDRGPTLNPHNPRWSPGGSSAGSAAAVACGMVPLATGSDGAGSVRIPAAWCAVIGLKLTNGLVPARDRAGLNVAGPLARSAADAAAYLDAIAATSTLRGLAPPLRPLRAAWSATLGFAETTRQIADVTHAFVNQLADADALAPDDVALRLADPAPCWAALRGKGGDTHSASAARTALLRALDDVFDKYDVLATPTTPNPPHGHQGPGHAMSVALTWAFNITGHPAISIPAGWTVKGEPVGLQLVCRPGRESDLLAVAVSAEALCVGAPPHGNGLRLSERTGRE</sequence>